<dbReference type="STRING" id="103372.F4X6B1"/>
<dbReference type="eggNOG" id="KOG2187">
    <property type="taxonomic scope" value="Eukaryota"/>
</dbReference>
<evidence type="ECO:0000313" key="8">
    <source>
        <dbReference type="Proteomes" id="UP000007755"/>
    </source>
</evidence>
<dbReference type="InterPro" id="IPR035979">
    <property type="entry name" value="RBD_domain_sf"/>
</dbReference>
<evidence type="ECO:0000256" key="6">
    <source>
        <dbReference type="PROSITE-ProRule" id="PRU01024"/>
    </source>
</evidence>
<comment type="caution">
    <text evidence="6">Lacks conserved residue(s) required for the propagation of feature annotation.</text>
</comment>
<dbReference type="Proteomes" id="UP000007755">
    <property type="component" value="Unassembled WGS sequence"/>
</dbReference>
<gene>
    <name evidence="7" type="ORF">G5I_13925</name>
</gene>
<dbReference type="Gene3D" id="2.40.50.1070">
    <property type="match status" value="1"/>
</dbReference>
<feature type="binding site" evidence="6">
    <location>
        <position position="379"/>
    </location>
    <ligand>
        <name>S-adenosyl-L-methionine</name>
        <dbReference type="ChEBI" id="CHEBI:59789"/>
    </ligand>
</feature>
<evidence type="ECO:0000256" key="1">
    <source>
        <dbReference type="ARBA" id="ARBA00022603"/>
    </source>
</evidence>
<sequence>METSNVIENEKNPYAYLNRDHFTSEKYKIEVRGLPKYYGIGEFKKLLNDKLDLQSCKVKPPRKGSSWLYVCFRSEECRQRAITSINGILWKNNKLTAQVAKPAPDPFVKKKLEEESSNKRLKTDTEDSNCSPMDRIKFITTPLWNMPYSDQLEFKQKEMKSILIKIGQQILTESKTLTEWINSQKKLYDGLPCKLQNILSADVTEAYRNKCEFTVGKDSEQSKIMIGFRLSTYASGSTAVGPIDDLCHIPENMKIAIKILETFIRESNLEPFNPVDHSGYWRQVTARTTRANHLMLIVGIHPQNLNSNELDMLKSQLKIFFETGKGVDAHVTSLYFQTIDKKSIGGESSDTLYHINGTEYIEETLLGMKFRVSPQAFFQVNTLGAEVLYKAAIDLAEPTMDTALLDVCCGTGTIGLCFSKYCGEVLGVEIIPDAIQDAKENAVKNEIKNCEFFVGKAEDILLPIIQRTTKSNITAIVDPPRAGLHQKALLTLRKSKKLNRLVYISCDPRAAMKNLIDLARPSSKQYLGEPLVPVKAIAVDMFPHTKHCELILCLERLSKAMK</sequence>
<comment type="catalytic activity">
    <reaction evidence="5">
        <text>uridine(54) in tRNA + S-adenosyl-L-methionine = 5-methyluridine(54) in tRNA + S-adenosyl-L-homocysteine + H(+)</text>
        <dbReference type="Rhea" id="RHEA:42712"/>
        <dbReference type="Rhea" id="RHEA-COMP:10167"/>
        <dbReference type="Rhea" id="RHEA-COMP:10193"/>
        <dbReference type="ChEBI" id="CHEBI:15378"/>
        <dbReference type="ChEBI" id="CHEBI:57856"/>
        <dbReference type="ChEBI" id="CHEBI:59789"/>
        <dbReference type="ChEBI" id="CHEBI:65315"/>
        <dbReference type="ChEBI" id="CHEBI:74447"/>
        <dbReference type="EC" id="2.1.1.35"/>
    </reaction>
    <physiologicalReaction direction="left-to-right" evidence="5">
        <dbReference type="Rhea" id="RHEA:42713"/>
    </physiologicalReaction>
</comment>
<keyword evidence="1 6" id="KW-0489">Methyltransferase</keyword>
<dbReference type="EMBL" id="GL888802">
    <property type="protein sequence ID" value="EGI58019.1"/>
    <property type="molecule type" value="Genomic_DNA"/>
</dbReference>
<reference evidence="7" key="1">
    <citation type="submission" date="2011-02" db="EMBL/GenBank/DDBJ databases">
        <title>The genome of the leaf-cutting ant Acromyrmex echinatior suggests key adaptations to social evolution and fungus farming.</title>
        <authorList>
            <person name="Nygaard S."/>
            <person name="Zhang G."/>
        </authorList>
    </citation>
    <scope>NUCLEOTIDE SEQUENCE</scope>
</reference>
<dbReference type="FunCoup" id="F4X6B1">
    <property type="interactions" value="1700"/>
</dbReference>
<protein>
    <recommendedName>
        <fullName evidence="4">tRNA (uracil(54)-C(5))-methyltransferase</fullName>
        <ecNumber evidence="4">2.1.1.35</ecNumber>
    </recommendedName>
</protein>
<evidence type="ECO:0000256" key="5">
    <source>
        <dbReference type="ARBA" id="ARBA00047278"/>
    </source>
</evidence>
<dbReference type="Gene3D" id="3.40.50.150">
    <property type="entry name" value="Vaccinia Virus protein VP39"/>
    <property type="match status" value="1"/>
</dbReference>
<dbReference type="GO" id="GO:0003723">
    <property type="term" value="F:RNA binding"/>
    <property type="evidence" value="ECO:0007669"/>
    <property type="project" value="TreeGrafter"/>
</dbReference>
<dbReference type="InterPro" id="IPR029063">
    <property type="entry name" value="SAM-dependent_MTases_sf"/>
</dbReference>
<keyword evidence="2 6" id="KW-0808">Transferase</keyword>
<dbReference type="Pfam" id="PF05958">
    <property type="entry name" value="tRNA_U5-meth_tr"/>
    <property type="match status" value="1"/>
</dbReference>
<comment type="similarity">
    <text evidence="6">Belongs to the class I-like SAM-binding methyltransferase superfamily. RNA M5U methyltransferase family.</text>
</comment>
<dbReference type="CDD" id="cd02440">
    <property type="entry name" value="AdoMet_MTases"/>
    <property type="match status" value="1"/>
</dbReference>
<feature type="active site" description="Nucleophile" evidence="6">
    <location>
        <position position="506"/>
    </location>
</feature>
<dbReference type="InParanoid" id="F4X6B1"/>
<dbReference type="SUPFAM" id="SSF54928">
    <property type="entry name" value="RNA-binding domain, RBD"/>
    <property type="match status" value="1"/>
</dbReference>
<dbReference type="Gene3D" id="3.30.70.330">
    <property type="match status" value="1"/>
</dbReference>
<keyword evidence="3 6" id="KW-0949">S-adenosyl-L-methionine</keyword>
<dbReference type="InterPro" id="IPR012677">
    <property type="entry name" value="Nucleotide-bd_a/b_plait_sf"/>
</dbReference>
<organism evidence="8">
    <name type="scientific">Acromyrmex echinatior</name>
    <name type="common">Panamanian leafcutter ant</name>
    <name type="synonym">Acromyrmex octospinosus echinatior</name>
    <dbReference type="NCBI Taxonomy" id="103372"/>
    <lineage>
        <taxon>Eukaryota</taxon>
        <taxon>Metazoa</taxon>
        <taxon>Ecdysozoa</taxon>
        <taxon>Arthropoda</taxon>
        <taxon>Hexapoda</taxon>
        <taxon>Insecta</taxon>
        <taxon>Pterygota</taxon>
        <taxon>Neoptera</taxon>
        <taxon>Endopterygota</taxon>
        <taxon>Hymenoptera</taxon>
        <taxon>Apocrita</taxon>
        <taxon>Aculeata</taxon>
        <taxon>Formicoidea</taxon>
        <taxon>Formicidae</taxon>
        <taxon>Myrmicinae</taxon>
        <taxon>Acromyrmex</taxon>
    </lineage>
</organism>
<dbReference type="InterPro" id="IPR010280">
    <property type="entry name" value="U5_MeTrfase_fam"/>
</dbReference>
<evidence type="ECO:0000256" key="4">
    <source>
        <dbReference type="ARBA" id="ARBA00033763"/>
    </source>
</evidence>
<name>F4X6B1_ACREC</name>
<feature type="binding site" evidence="6">
    <location>
        <position position="429"/>
    </location>
    <ligand>
        <name>S-adenosyl-L-methionine</name>
        <dbReference type="ChEBI" id="CHEBI:59789"/>
    </ligand>
</feature>
<dbReference type="PROSITE" id="PS51687">
    <property type="entry name" value="SAM_MT_RNA_M5U"/>
    <property type="match status" value="1"/>
</dbReference>
<dbReference type="GO" id="GO:0032259">
    <property type="term" value="P:methylation"/>
    <property type="evidence" value="ECO:0007669"/>
    <property type="project" value="UniProtKB-KW"/>
</dbReference>
<dbReference type="OrthoDB" id="10250660at2759"/>
<evidence type="ECO:0000256" key="2">
    <source>
        <dbReference type="ARBA" id="ARBA00022679"/>
    </source>
</evidence>
<dbReference type="SUPFAM" id="SSF53335">
    <property type="entry name" value="S-adenosyl-L-methionine-dependent methyltransferases"/>
    <property type="match status" value="1"/>
</dbReference>
<dbReference type="GO" id="GO:0006396">
    <property type="term" value="P:RNA processing"/>
    <property type="evidence" value="ECO:0007669"/>
    <property type="project" value="InterPro"/>
</dbReference>
<dbReference type="AlphaFoldDB" id="F4X6B1"/>
<feature type="binding site" evidence="6">
    <location>
        <position position="478"/>
    </location>
    <ligand>
        <name>S-adenosyl-L-methionine</name>
        <dbReference type="ChEBI" id="CHEBI:59789"/>
    </ligand>
</feature>
<keyword evidence="8" id="KW-1185">Reference proteome</keyword>
<dbReference type="GO" id="GO:0030697">
    <property type="term" value="F:tRNA (uracil(54)-C5)-methyltransferase activity, S-adenosyl methionine-dependent"/>
    <property type="evidence" value="ECO:0007669"/>
    <property type="project" value="UniProtKB-EC"/>
</dbReference>
<accession>F4X6B1</accession>
<evidence type="ECO:0000256" key="3">
    <source>
        <dbReference type="ARBA" id="ARBA00022691"/>
    </source>
</evidence>
<dbReference type="PANTHER" id="PTHR45904">
    <property type="entry name" value="TRNA (URACIL-5-)-METHYLTRANSFERASE"/>
    <property type="match status" value="1"/>
</dbReference>
<dbReference type="EC" id="2.1.1.35" evidence="4"/>
<dbReference type="InterPro" id="IPR045850">
    <property type="entry name" value="TRM2_met"/>
</dbReference>
<proteinExistence type="inferred from homology"/>
<evidence type="ECO:0000313" key="7">
    <source>
        <dbReference type="EMBL" id="EGI58019.1"/>
    </source>
</evidence>
<dbReference type="PANTHER" id="PTHR45904:SF2">
    <property type="entry name" value="TRNA (URACIL-5-)-METHYLTRANSFERASE HOMOLOG A"/>
    <property type="match status" value="1"/>
</dbReference>